<sequence length="370" mass="40969">MTQTAISKTFDKRPPTIIPEDTPTAWKSIYIVTLVAILGTFTTNCIMPMVYPYMKKLMPETTEESYSYILSISHACGAFSSIIAGYLSNRFGSTTGALIFAKVIAIAAGIEYFFIGTLATGKMVAFYISTGLFGAHNQYKTHIAMASREVDRPKAMGWAALAVSLGLILGPLLQLVFTRIGYPGWNFIFGTKLNLYTVPVLITLGISFIGVILLIFCFDGKMRVRRKESIPMESVSTVSDSYEILTDTIEEPNEKISFDKIAAVICMIANLVSNFVSLVITTILPPYMMMMYEWTSDHAVLMQSIIMPIVGACVLFVNSGYIFCNFGKRIAPRIGIIAGMLMFFIYYLITYPWPFIGGSIPYLHPASTHA</sequence>
<comment type="subcellular location">
    <subcellularLocation>
        <location evidence="1">Membrane</location>
        <topology evidence="1">Multi-pass membrane protein</topology>
    </subcellularLocation>
</comment>
<dbReference type="InterPro" id="IPR036259">
    <property type="entry name" value="MFS_trans_sf"/>
</dbReference>
<evidence type="ECO:0000256" key="4">
    <source>
        <dbReference type="ARBA" id="ARBA00023136"/>
    </source>
</evidence>
<feature type="transmembrane region" description="Helical" evidence="5">
    <location>
        <begin position="66"/>
        <end position="87"/>
    </location>
</feature>
<dbReference type="WBParaSite" id="ACRNAN_scaffold3226.g28492.t1">
    <property type="protein sequence ID" value="ACRNAN_scaffold3226.g28492.t1"/>
    <property type="gene ID" value="ACRNAN_scaffold3226.g28492"/>
</dbReference>
<dbReference type="GO" id="GO:0005765">
    <property type="term" value="C:lysosomal membrane"/>
    <property type="evidence" value="ECO:0007669"/>
    <property type="project" value="TreeGrafter"/>
</dbReference>
<evidence type="ECO:0000313" key="8">
    <source>
        <dbReference type="WBParaSite" id="ACRNAN_scaffold3226.g28492.t1"/>
    </source>
</evidence>
<feature type="transmembrane region" description="Helical" evidence="5">
    <location>
        <begin position="304"/>
        <end position="323"/>
    </location>
</feature>
<dbReference type="PANTHER" id="PTHR23510">
    <property type="entry name" value="INNER MEMBRANE TRANSPORT PROTEIN YAJR"/>
    <property type="match status" value="1"/>
</dbReference>
<feature type="transmembrane region" description="Helical" evidence="5">
    <location>
        <begin position="330"/>
        <end position="349"/>
    </location>
</feature>
<dbReference type="Pfam" id="PF07690">
    <property type="entry name" value="MFS_1"/>
    <property type="match status" value="1"/>
</dbReference>
<accession>A0A914DMD8</accession>
<dbReference type="InterPro" id="IPR020846">
    <property type="entry name" value="MFS_dom"/>
</dbReference>
<dbReference type="InterPro" id="IPR051068">
    <property type="entry name" value="MFS_Domain-Containing_Protein"/>
</dbReference>
<evidence type="ECO:0000313" key="7">
    <source>
        <dbReference type="Proteomes" id="UP000887540"/>
    </source>
</evidence>
<feature type="domain" description="Major facilitator superfamily (MFS) profile" evidence="6">
    <location>
        <begin position="28"/>
        <end position="370"/>
    </location>
</feature>
<keyword evidence="7" id="KW-1185">Reference proteome</keyword>
<dbReference type="Gene3D" id="1.20.1250.20">
    <property type="entry name" value="MFS general substrate transporter like domains"/>
    <property type="match status" value="1"/>
</dbReference>
<evidence type="ECO:0000256" key="3">
    <source>
        <dbReference type="ARBA" id="ARBA00022989"/>
    </source>
</evidence>
<keyword evidence="2 5" id="KW-0812">Transmembrane</keyword>
<feature type="transmembrane region" description="Helical" evidence="5">
    <location>
        <begin position="196"/>
        <end position="218"/>
    </location>
</feature>
<dbReference type="InterPro" id="IPR011701">
    <property type="entry name" value="MFS"/>
</dbReference>
<keyword evidence="3 5" id="KW-1133">Transmembrane helix</keyword>
<feature type="transmembrane region" description="Helical" evidence="5">
    <location>
        <begin position="155"/>
        <end position="176"/>
    </location>
</feature>
<dbReference type="SUPFAM" id="SSF103473">
    <property type="entry name" value="MFS general substrate transporter"/>
    <property type="match status" value="1"/>
</dbReference>
<feature type="transmembrane region" description="Helical" evidence="5">
    <location>
        <begin position="29"/>
        <end position="54"/>
    </location>
</feature>
<dbReference type="AlphaFoldDB" id="A0A914DMD8"/>
<reference evidence="8" key="1">
    <citation type="submission" date="2022-11" db="UniProtKB">
        <authorList>
            <consortium name="WormBaseParasite"/>
        </authorList>
    </citation>
    <scope>IDENTIFICATION</scope>
</reference>
<protein>
    <submittedName>
        <fullName evidence="8">Major facilitator superfamily (MFS) profile domain-containing protein</fullName>
    </submittedName>
</protein>
<evidence type="ECO:0000256" key="1">
    <source>
        <dbReference type="ARBA" id="ARBA00004141"/>
    </source>
</evidence>
<feature type="transmembrane region" description="Helical" evidence="5">
    <location>
        <begin position="99"/>
        <end position="119"/>
    </location>
</feature>
<evidence type="ECO:0000256" key="5">
    <source>
        <dbReference type="SAM" id="Phobius"/>
    </source>
</evidence>
<feature type="transmembrane region" description="Helical" evidence="5">
    <location>
        <begin position="261"/>
        <end position="284"/>
    </location>
</feature>
<evidence type="ECO:0000256" key="2">
    <source>
        <dbReference type="ARBA" id="ARBA00022692"/>
    </source>
</evidence>
<proteinExistence type="predicted"/>
<organism evidence="7 8">
    <name type="scientific">Acrobeloides nanus</name>
    <dbReference type="NCBI Taxonomy" id="290746"/>
    <lineage>
        <taxon>Eukaryota</taxon>
        <taxon>Metazoa</taxon>
        <taxon>Ecdysozoa</taxon>
        <taxon>Nematoda</taxon>
        <taxon>Chromadorea</taxon>
        <taxon>Rhabditida</taxon>
        <taxon>Tylenchina</taxon>
        <taxon>Cephalobomorpha</taxon>
        <taxon>Cephaloboidea</taxon>
        <taxon>Cephalobidae</taxon>
        <taxon>Acrobeloides</taxon>
    </lineage>
</organism>
<dbReference type="GO" id="GO:0022857">
    <property type="term" value="F:transmembrane transporter activity"/>
    <property type="evidence" value="ECO:0007669"/>
    <property type="project" value="InterPro"/>
</dbReference>
<evidence type="ECO:0000259" key="6">
    <source>
        <dbReference type="PROSITE" id="PS50850"/>
    </source>
</evidence>
<keyword evidence="4 5" id="KW-0472">Membrane</keyword>
<dbReference type="Proteomes" id="UP000887540">
    <property type="component" value="Unplaced"/>
</dbReference>
<dbReference type="PROSITE" id="PS50850">
    <property type="entry name" value="MFS"/>
    <property type="match status" value="1"/>
</dbReference>
<dbReference type="PANTHER" id="PTHR23510:SF25">
    <property type="entry name" value="MFS DOMAIN-CONTAINING PROTEIN"/>
    <property type="match status" value="1"/>
</dbReference>
<name>A0A914DMD8_9BILA</name>